<sequence>MFDIREVDLHKLNSLTKYPSIFTYHALGDKGVLRDEVRIPFAGRMIGSEKVDGTNTRIICCPDGSVLLGSREDLLWERRDLIGNSAMGIVELLKETVNRLAPVICEPDQIAVYYVELYGRNIGAGAKNYSRTGNAGFRLFDAMFIENFGELLAWPADKLALWRDQGGQPFVHHDRLQDLAMRLGLQPVPALFDLDATQLPTDLPGMYEFLVSFGQTRCPLDDEAQGVPEGIVVRSPDRARIAKIRREDYERTLKRRPKK</sequence>
<evidence type="ECO:0000313" key="2">
    <source>
        <dbReference type="EMBL" id="QDU26998.1"/>
    </source>
</evidence>
<dbReference type="RefSeq" id="WP_202921715.1">
    <property type="nucleotide sequence ID" value="NZ_CP036274.1"/>
</dbReference>
<dbReference type="Proteomes" id="UP000315017">
    <property type="component" value="Chromosome"/>
</dbReference>
<feature type="domain" description="RNA ligase" evidence="1">
    <location>
        <begin position="46"/>
        <end position="243"/>
    </location>
</feature>
<dbReference type="SUPFAM" id="SSF56091">
    <property type="entry name" value="DNA ligase/mRNA capping enzyme, catalytic domain"/>
    <property type="match status" value="1"/>
</dbReference>
<proteinExistence type="predicted"/>
<reference evidence="2 3" key="1">
    <citation type="submission" date="2019-02" db="EMBL/GenBank/DDBJ databases">
        <title>Deep-cultivation of Planctomycetes and their phenomic and genomic characterization uncovers novel biology.</title>
        <authorList>
            <person name="Wiegand S."/>
            <person name="Jogler M."/>
            <person name="Boedeker C."/>
            <person name="Pinto D."/>
            <person name="Vollmers J."/>
            <person name="Rivas-Marin E."/>
            <person name="Kohn T."/>
            <person name="Peeters S.H."/>
            <person name="Heuer A."/>
            <person name="Rast P."/>
            <person name="Oberbeckmann S."/>
            <person name="Bunk B."/>
            <person name="Jeske O."/>
            <person name="Meyerdierks A."/>
            <person name="Storesund J.E."/>
            <person name="Kallscheuer N."/>
            <person name="Luecker S."/>
            <person name="Lage O.M."/>
            <person name="Pohl T."/>
            <person name="Merkel B.J."/>
            <person name="Hornburger P."/>
            <person name="Mueller R.-W."/>
            <person name="Bruemmer F."/>
            <person name="Labrenz M."/>
            <person name="Spormann A.M."/>
            <person name="Op den Camp H."/>
            <person name="Overmann J."/>
            <person name="Amann R."/>
            <person name="Jetten M.S.M."/>
            <person name="Mascher T."/>
            <person name="Medema M.H."/>
            <person name="Devos D.P."/>
            <person name="Kaster A.-K."/>
            <person name="Ovreas L."/>
            <person name="Rohde M."/>
            <person name="Galperin M.Y."/>
            <person name="Jogler C."/>
        </authorList>
    </citation>
    <scope>NUCLEOTIDE SEQUENCE [LARGE SCALE GENOMIC DNA]</scope>
    <source>
        <strain evidence="2 3">ETA_A8</strain>
    </source>
</reference>
<evidence type="ECO:0000313" key="3">
    <source>
        <dbReference type="Proteomes" id="UP000315017"/>
    </source>
</evidence>
<gene>
    <name evidence="2" type="ORF">ETAA8_20820</name>
</gene>
<keyword evidence="3" id="KW-1185">Reference proteome</keyword>
<dbReference type="Pfam" id="PF09414">
    <property type="entry name" value="RNA_ligase"/>
    <property type="match status" value="1"/>
</dbReference>
<dbReference type="KEGG" id="aagg:ETAA8_20820"/>
<dbReference type="InterPro" id="IPR021122">
    <property type="entry name" value="RNA_ligase_dom_REL/Rnl2"/>
</dbReference>
<accession>A0A517Y9V5</accession>
<evidence type="ECO:0000259" key="1">
    <source>
        <dbReference type="Pfam" id="PF09414"/>
    </source>
</evidence>
<protein>
    <recommendedName>
        <fullName evidence="1">RNA ligase domain-containing protein</fullName>
    </recommendedName>
</protein>
<dbReference type="EMBL" id="CP036274">
    <property type="protein sequence ID" value="QDU26998.1"/>
    <property type="molecule type" value="Genomic_DNA"/>
</dbReference>
<dbReference type="AlphaFoldDB" id="A0A517Y9V5"/>
<name>A0A517Y9V5_9BACT</name>
<organism evidence="2 3">
    <name type="scientific">Anatilimnocola aggregata</name>
    <dbReference type="NCBI Taxonomy" id="2528021"/>
    <lineage>
        <taxon>Bacteria</taxon>
        <taxon>Pseudomonadati</taxon>
        <taxon>Planctomycetota</taxon>
        <taxon>Planctomycetia</taxon>
        <taxon>Pirellulales</taxon>
        <taxon>Pirellulaceae</taxon>
        <taxon>Anatilimnocola</taxon>
    </lineage>
</organism>